<evidence type="ECO:0000313" key="4">
    <source>
        <dbReference type="Proteomes" id="UP000281474"/>
    </source>
</evidence>
<evidence type="ECO:0000259" key="2">
    <source>
        <dbReference type="Pfam" id="PF13635"/>
    </source>
</evidence>
<organism evidence="3 4">
    <name type="scientific">Parashewanella curva</name>
    <dbReference type="NCBI Taxonomy" id="2338552"/>
    <lineage>
        <taxon>Bacteria</taxon>
        <taxon>Pseudomonadati</taxon>
        <taxon>Pseudomonadota</taxon>
        <taxon>Gammaproteobacteria</taxon>
        <taxon>Alteromonadales</taxon>
        <taxon>Shewanellaceae</taxon>
        <taxon>Parashewanella</taxon>
    </lineage>
</organism>
<dbReference type="RefSeq" id="WP_121840716.1">
    <property type="nucleotide sequence ID" value="NZ_ML014864.1"/>
</dbReference>
<dbReference type="Proteomes" id="UP000281474">
    <property type="component" value="Unassembled WGS sequence"/>
</dbReference>
<evidence type="ECO:0000259" key="1">
    <source>
        <dbReference type="Pfam" id="PF13173"/>
    </source>
</evidence>
<dbReference type="InterPro" id="IPR025420">
    <property type="entry name" value="DUF4143"/>
</dbReference>
<dbReference type="InterPro" id="IPR041682">
    <property type="entry name" value="AAA_14"/>
</dbReference>
<dbReference type="InterPro" id="IPR027417">
    <property type="entry name" value="P-loop_NTPase"/>
</dbReference>
<dbReference type="Pfam" id="PF13635">
    <property type="entry name" value="DUF4143"/>
    <property type="match status" value="1"/>
</dbReference>
<dbReference type="SUPFAM" id="SSF52540">
    <property type="entry name" value="P-loop containing nucleoside triphosphate hydrolases"/>
    <property type="match status" value="1"/>
</dbReference>
<proteinExistence type="predicted"/>
<accession>A0A3L8PRC8</accession>
<dbReference type="Pfam" id="PF13173">
    <property type="entry name" value="AAA_14"/>
    <property type="match status" value="1"/>
</dbReference>
<feature type="domain" description="DUF4143" evidence="2">
    <location>
        <begin position="227"/>
        <end position="399"/>
    </location>
</feature>
<comment type="caution">
    <text evidence="3">The sequence shown here is derived from an EMBL/GenBank/DDBJ whole genome shotgun (WGS) entry which is preliminary data.</text>
</comment>
<feature type="domain" description="AAA" evidence="1">
    <location>
        <begin position="20"/>
        <end position="150"/>
    </location>
</feature>
<dbReference type="OrthoDB" id="9801806at2"/>
<dbReference type="PANTHER" id="PTHR33295:SF7">
    <property type="entry name" value="ATPASE"/>
    <property type="match status" value="1"/>
</dbReference>
<gene>
    <name evidence="3" type="ORF">D5018_19820</name>
</gene>
<sequence>MYFYRNIDTQLLNWKQSELRKPALIYGARQVGKSSALKKFGETNYRKVFEINFMKMDDADSIFNDGKDIGSIIKNIQFYLSDSFDPAQDLIVFEEVGFSEKALTTLKFFSEDAPEIHIVATGSNIGLYRSFPVGKVEWMPMYPMTFSEFLKATGNEVLTDAAELPVDQSVPEIAHQKLMSCVQDYWFVGGMPEAVEAWVSYPVTQPLERVRAVDKVQADLIKGYETDFGKLSKDHEVSTLKLKRIYASMARQIASEEDGNTPKFKFKGTLGNTSVRYEDVVEPIDFLRDLMVVHKVHIFEGINASYNMDFQVEENKFKLLPHDVGILTKMIGVSYQDILRGKDAYKGFIAEVFVANEMISAMVGNSRIELNSFKRGNTSEIEFLFEKQGGFIPVEVKSGKSIRSKSLNAFVERFSPKFALKFTANNVKNSPERVIQQLALYRARHAYRECFGDIAEEKELLSLMIPNSR</sequence>
<keyword evidence="4" id="KW-1185">Reference proteome</keyword>
<reference evidence="3 4" key="1">
    <citation type="submission" date="2018-09" db="EMBL/GenBank/DDBJ databases">
        <title>Phylogeny of the Shewanellaceae, and recommendation for two new genera, Pseudoshewanella and Parashewanella.</title>
        <authorList>
            <person name="Wang G."/>
        </authorList>
    </citation>
    <scope>NUCLEOTIDE SEQUENCE [LARGE SCALE GENOMIC DNA]</scope>
    <source>
        <strain evidence="3 4">C51</strain>
    </source>
</reference>
<dbReference type="EMBL" id="QZEI01000115">
    <property type="protein sequence ID" value="RLV57947.1"/>
    <property type="molecule type" value="Genomic_DNA"/>
</dbReference>
<dbReference type="AlphaFoldDB" id="A0A3L8PRC8"/>
<name>A0A3L8PRC8_9GAMM</name>
<protein>
    <submittedName>
        <fullName evidence="3">DUF4143 domain-containing protein</fullName>
    </submittedName>
</protein>
<dbReference type="PANTHER" id="PTHR33295">
    <property type="entry name" value="ATPASE"/>
    <property type="match status" value="1"/>
</dbReference>
<evidence type="ECO:0000313" key="3">
    <source>
        <dbReference type="EMBL" id="RLV57947.1"/>
    </source>
</evidence>